<organism evidence="2">
    <name type="scientific">uncultured Alphaproteobacteria bacterium</name>
    <dbReference type="NCBI Taxonomy" id="91750"/>
    <lineage>
        <taxon>Bacteria</taxon>
        <taxon>Pseudomonadati</taxon>
        <taxon>Pseudomonadota</taxon>
        <taxon>Alphaproteobacteria</taxon>
        <taxon>environmental samples</taxon>
    </lineage>
</organism>
<dbReference type="GO" id="GO:0000155">
    <property type="term" value="F:phosphorelay sensor kinase activity"/>
    <property type="evidence" value="ECO:0007669"/>
    <property type="project" value="InterPro"/>
</dbReference>
<dbReference type="GO" id="GO:0006109">
    <property type="term" value="P:regulation of carbohydrate metabolic process"/>
    <property type="evidence" value="ECO:0007669"/>
    <property type="project" value="InterPro"/>
</dbReference>
<dbReference type="EMBL" id="FLUO01000002">
    <property type="protein sequence ID" value="SBW12070.1"/>
    <property type="molecule type" value="Genomic_DNA"/>
</dbReference>
<dbReference type="PANTHER" id="PTHR30305:SF1">
    <property type="entry name" value="HPR KINASE_PHOSPHORYLASE"/>
    <property type="match status" value="1"/>
</dbReference>
<keyword evidence="2" id="KW-0418">Kinase</keyword>
<dbReference type="PANTHER" id="PTHR30305">
    <property type="entry name" value="PROTEIN YJDM-RELATED"/>
    <property type="match status" value="1"/>
</dbReference>
<dbReference type="GO" id="GO:0005524">
    <property type="term" value="F:ATP binding"/>
    <property type="evidence" value="ECO:0007669"/>
    <property type="project" value="InterPro"/>
</dbReference>
<sequence>MTVVAVRARVGGMSTHAPSTIEHASAVAVDGRAILIYGPSGCGKSDLALRLIDRGARLIADDRTVLRRAGEAVLASPPETIAGLIEVRGLGVVAAPGAATAADAFPVALAVRLVADPAEVVRMPDPASRDVLGVAVPELTLWGFAASAAAVVTVALDAALDRREVRR</sequence>
<keyword evidence="2" id="KW-0808">Transferase</keyword>
<dbReference type="InterPro" id="IPR011104">
    <property type="entry name" value="Hpr_kin/Pase_C"/>
</dbReference>
<dbReference type="Pfam" id="PF07475">
    <property type="entry name" value="Hpr_kinase_C"/>
    <property type="match status" value="1"/>
</dbReference>
<feature type="domain" description="HPr kinase/phosphorylase C-terminal" evidence="1">
    <location>
        <begin position="17"/>
        <end position="141"/>
    </location>
</feature>
<evidence type="ECO:0000259" key="1">
    <source>
        <dbReference type="Pfam" id="PF07475"/>
    </source>
</evidence>
<accession>A0A212KK70</accession>
<dbReference type="InterPro" id="IPR027417">
    <property type="entry name" value="P-loop_NTPase"/>
</dbReference>
<dbReference type="Gene3D" id="3.40.50.300">
    <property type="entry name" value="P-loop containing nucleotide triphosphate hydrolases"/>
    <property type="match status" value="1"/>
</dbReference>
<dbReference type="CDD" id="cd01918">
    <property type="entry name" value="HprK_C"/>
    <property type="match status" value="1"/>
</dbReference>
<gene>
    <name evidence="2" type="ORF">KL86APRO_20428</name>
</gene>
<dbReference type="AlphaFoldDB" id="A0A212KK70"/>
<protein>
    <submittedName>
        <fullName evidence="2">Serine kinase of the HPr protein, regulates carb ohydrate metabolism</fullName>
    </submittedName>
</protein>
<name>A0A212KK70_9PROT</name>
<evidence type="ECO:0000313" key="2">
    <source>
        <dbReference type="EMBL" id="SBW12070.1"/>
    </source>
</evidence>
<proteinExistence type="predicted"/>
<reference evidence="2" key="1">
    <citation type="submission" date="2016-04" db="EMBL/GenBank/DDBJ databases">
        <authorList>
            <person name="Evans L.H."/>
            <person name="Alamgir A."/>
            <person name="Owens N."/>
            <person name="Weber N.D."/>
            <person name="Virtaneva K."/>
            <person name="Barbian K."/>
            <person name="Babar A."/>
            <person name="Rosenke K."/>
        </authorList>
    </citation>
    <scope>NUCLEOTIDE SEQUENCE</scope>
    <source>
        <strain evidence="2">86</strain>
    </source>
</reference>
<dbReference type="SUPFAM" id="SSF53795">
    <property type="entry name" value="PEP carboxykinase-like"/>
    <property type="match status" value="1"/>
</dbReference>